<feature type="transmembrane region" description="Helical" evidence="2">
    <location>
        <begin position="441"/>
        <end position="459"/>
    </location>
</feature>
<proteinExistence type="predicted"/>
<feature type="transmembrane region" description="Helical" evidence="2">
    <location>
        <begin position="523"/>
        <end position="544"/>
    </location>
</feature>
<protein>
    <submittedName>
        <fullName evidence="3">Uncharacterized protein</fullName>
    </submittedName>
</protein>
<dbReference type="STRING" id="660521.SAMN04487949_3280"/>
<feature type="transmembrane region" description="Helical" evidence="2">
    <location>
        <begin position="583"/>
        <end position="608"/>
    </location>
</feature>
<reference evidence="4" key="1">
    <citation type="submission" date="2016-10" db="EMBL/GenBank/DDBJ databases">
        <authorList>
            <person name="Varghese N."/>
            <person name="Submissions S."/>
        </authorList>
    </citation>
    <scope>NUCLEOTIDE SEQUENCE [LARGE SCALE GENOMIC DNA]</scope>
    <source>
        <strain evidence="4">CGMCC 1.10119</strain>
    </source>
</reference>
<dbReference type="RefSeq" id="WP_244510059.1">
    <property type="nucleotide sequence ID" value="NZ_FNHL01000005.1"/>
</dbReference>
<organism evidence="3 4">
    <name type="scientific">Halogranum gelatinilyticum</name>
    <dbReference type="NCBI Taxonomy" id="660521"/>
    <lineage>
        <taxon>Archaea</taxon>
        <taxon>Methanobacteriati</taxon>
        <taxon>Methanobacteriota</taxon>
        <taxon>Stenosarchaea group</taxon>
        <taxon>Halobacteria</taxon>
        <taxon>Halobacteriales</taxon>
        <taxon>Haloferacaceae</taxon>
    </lineage>
</organism>
<evidence type="ECO:0000313" key="3">
    <source>
        <dbReference type="EMBL" id="SDN07808.1"/>
    </source>
</evidence>
<feature type="coiled-coil region" evidence="1">
    <location>
        <begin position="464"/>
        <end position="491"/>
    </location>
</feature>
<sequence>MTPREFIQRIVAVSSTGSVNDEALSNLSIDTEASSLSEDTFKNLFEAWDSFPAYFSGFRLIADDQRLFELSGRELSVNDEGLQALADRDLDPAVDVDYYRDGFDRYYPDEIRNAAGLIYEFASKLNDASTRVTIEIGLQKRTIASDLLGDELTSDFDLNPLLWWTPSDFFEWIGSHSPHEVAAELFEYESFPVFLFLQNAPDEIFPVPMWTASSVETLPKEEVEEAADQYFDSMSASRKFTHWRGDLSPIHPSVVEGLWETCDNEQVSPLYAYSLLGVLSAAVDRDGQTMQFLFSSEPEFNPRIDLSEQCAEWGRNGICAIRDLHQSFEAEEKKDAFRDLWQLAITEHCRGTERGIEMLPEVIEDVKSSYQDLQVSAVEENFEALSDVLEDTQTLMAGLTERLSSAANETSQDIQRLTFTLLGAIVANIFLVLRWSDRDLVPPFSIFVLIVIVGFYLPLIQGRIEDLNDTITEVKNDYEFYEKHIRRFNKDLFRFGDLEERKSAYVGLAETQRQRAQTQLRRVFYALLTVWCGLAIWSGFAFSFGQPQSLALAVSGVVLAILSFAPTDGPFGHSGYEYFSRAAAIVTLVIIGLSFVYPLLPLFIGMILNF</sequence>
<name>A0A1G9YF32_9EURY</name>
<evidence type="ECO:0000256" key="1">
    <source>
        <dbReference type="SAM" id="Coils"/>
    </source>
</evidence>
<dbReference type="Proteomes" id="UP000199451">
    <property type="component" value="Unassembled WGS sequence"/>
</dbReference>
<feature type="transmembrane region" description="Helical" evidence="2">
    <location>
        <begin position="417"/>
        <end position="435"/>
    </location>
</feature>
<dbReference type="EMBL" id="FNHL01000005">
    <property type="protein sequence ID" value="SDN07808.1"/>
    <property type="molecule type" value="Genomic_DNA"/>
</dbReference>
<keyword evidence="2" id="KW-0812">Transmembrane</keyword>
<keyword evidence="2" id="KW-0472">Membrane</keyword>
<dbReference type="AlphaFoldDB" id="A0A1G9YF32"/>
<evidence type="ECO:0000313" key="4">
    <source>
        <dbReference type="Proteomes" id="UP000199451"/>
    </source>
</evidence>
<gene>
    <name evidence="3" type="ORF">SAMN04487949_3280</name>
</gene>
<keyword evidence="1" id="KW-0175">Coiled coil</keyword>
<feature type="transmembrane region" description="Helical" evidence="2">
    <location>
        <begin position="550"/>
        <end position="571"/>
    </location>
</feature>
<evidence type="ECO:0000256" key="2">
    <source>
        <dbReference type="SAM" id="Phobius"/>
    </source>
</evidence>
<keyword evidence="4" id="KW-1185">Reference proteome</keyword>
<accession>A0A1G9YF32</accession>
<keyword evidence="2" id="KW-1133">Transmembrane helix</keyword>